<sequence>MGKKRGLGLGALLTHLTIWGVVVLVVAAVAVPLFINNRYMAWDGSAKNRLTRAAAAMDECAQSRRGSYAGCEAFTMQGLDRSLEWRDPTAEDGYFAQRRRDKVGLVFVSERGDDSFRLEATSRTGRTFAYEYQDGEVTRTRTGNAEGPVPW</sequence>
<keyword evidence="1" id="KW-0472">Membrane</keyword>
<keyword evidence="1" id="KW-0812">Transmembrane</keyword>
<dbReference type="EMBL" id="CADCVI010000207">
    <property type="protein sequence ID" value="CAA9486243.1"/>
    <property type="molecule type" value="Genomic_DNA"/>
</dbReference>
<organism evidence="2">
    <name type="scientific">uncultured Rubrobacteraceae bacterium</name>
    <dbReference type="NCBI Taxonomy" id="349277"/>
    <lineage>
        <taxon>Bacteria</taxon>
        <taxon>Bacillati</taxon>
        <taxon>Actinomycetota</taxon>
        <taxon>Rubrobacteria</taxon>
        <taxon>Rubrobacterales</taxon>
        <taxon>Rubrobacteraceae</taxon>
        <taxon>environmental samples</taxon>
    </lineage>
</organism>
<dbReference type="AlphaFoldDB" id="A0A6J4S8U5"/>
<evidence type="ECO:0000256" key="1">
    <source>
        <dbReference type="SAM" id="Phobius"/>
    </source>
</evidence>
<feature type="transmembrane region" description="Helical" evidence="1">
    <location>
        <begin position="12"/>
        <end position="35"/>
    </location>
</feature>
<name>A0A6J4S8U5_9ACTN</name>
<evidence type="ECO:0000313" key="2">
    <source>
        <dbReference type="EMBL" id="CAA9486243.1"/>
    </source>
</evidence>
<reference evidence="2" key="1">
    <citation type="submission" date="2020-02" db="EMBL/GenBank/DDBJ databases">
        <authorList>
            <person name="Meier V. D."/>
        </authorList>
    </citation>
    <scope>NUCLEOTIDE SEQUENCE</scope>
    <source>
        <strain evidence="2">AVDCRST_MAG25</strain>
    </source>
</reference>
<keyword evidence="1" id="KW-1133">Transmembrane helix</keyword>
<accession>A0A6J4S8U5</accession>
<gene>
    <name evidence="2" type="ORF">AVDCRST_MAG25-3105</name>
</gene>
<proteinExistence type="predicted"/>
<protein>
    <submittedName>
        <fullName evidence="2">Uncharacterized protein</fullName>
    </submittedName>
</protein>